<dbReference type="eggNOG" id="ENOG50331ZG">
    <property type="taxonomic scope" value="Bacteria"/>
</dbReference>
<feature type="transmembrane region" description="Helical" evidence="1">
    <location>
        <begin position="84"/>
        <end position="103"/>
    </location>
</feature>
<dbReference type="STRING" id="1070319.CAGGBEG34_220024"/>
<feature type="transmembrane region" description="Helical" evidence="1">
    <location>
        <begin position="109"/>
        <end position="126"/>
    </location>
</feature>
<accession>G2J929</accession>
<keyword evidence="1" id="KW-1133">Transmembrane helix</keyword>
<evidence type="ECO:0000313" key="2">
    <source>
        <dbReference type="EMBL" id="CCD29276.1"/>
    </source>
</evidence>
<keyword evidence="1" id="KW-0812">Transmembrane</keyword>
<keyword evidence="1" id="KW-0472">Membrane</keyword>
<gene>
    <name evidence="2" type="ORF">CAGGBEG34_220024</name>
</gene>
<evidence type="ECO:0000256" key="1">
    <source>
        <dbReference type="SAM" id="Phobius"/>
    </source>
</evidence>
<dbReference type="RefSeq" id="WP_006682504.1">
    <property type="nucleotide sequence ID" value="NZ_CAFB01000039.1"/>
</dbReference>
<sequence>MKCLFRHSWRRWIVHSAIGALYLLGCAALIGFIRRRWFGVEALGAMHFDDHDKTLLTLAGVGAAIAFGKVLAGGEQVTLRLIAGRLIIGAGLSMAAATAFMMIPNVPPAALVGLGSALGVLGQSFLERLVQRYWKNPQ</sequence>
<dbReference type="Proteomes" id="UP000054051">
    <property type="component" value="Unassembled WGS sequence"/>
</dbReference>
<comment type="caution">
    <text evidence="2">The sequence shown here is derived from an EMBL/GenBank/DDBJ whole genome shotgun (WGS) entry which is preliminary data.</text>
</comment>
<proteinExistence type="predicted"/>
<keyword evidence="3" id="KW-1185">Reference proteome</keyword>
<organism evidence="2 3">
    <name type="scientific">Candidatus Glomeribacter gigasporarum BEG34</name>
    <dbReference type="NCBI Taxonomy" id="1070319"/>
    <lineage>
        <taxon>Bacteria</taxon>
        <taxon>Pseudomonadati</taxon>
        <taxon>Pseudomonadota</taxon>
        <taxon>Betaproteobacteria</taxon>
        <taxon>Burkholderiales</taxon>
        <taxon>Burkholderiaceae</taxon>
        <taxon>Candidatus Glomeribacter</taxon>
    </lineage>
</organism>
<dbReference type="AlphaFoldDB" id="G2J929"/>
<dbReference type="Pfam" id="PF04550">
    <property type="entry name" value="Phage_holin_3_2"/>
    <property type="match status" value="1"/>
</dbReference>
<dbReference type="GO" id="GO:0044660">
    <property type="term" value="P:viral release via pore formation in host cell membrane"/>
    <property type="evidence" value="ECO:0007669"/>
    <property type="project" value="InterPro"/>
</dbReference>
<dbReference type="EMBL" id="CAFB01000039">
    <property type="protein sequence ID" value="CCD29276.1"/>
    <property type="molecule type" value="Genomic_DNA"/>
</dbReference>
<protein>
    <submittedName>
        <fullName evidence="2">Putative Holin (Modular protein)</fullName>
    </submittedName>
</protein>
<feature type="transmembrane region" description="Helical" evidence="1">
    <location>
        <begin position="12"/>
        <end position="34"/>
    </location>
</feature>
<dbReference type="InterPro" id="IPR007633">
    <property type="entry name" value="Phage_P2_Holin"/>
</dbReference>
<feature type="transmembrane region" description="Helical" evidence="1">
    <location>
        <begin position="54"/>
        <end position="72"/>
    </location>
</feature>
<name>G2J929_9BURK</name>
<reference evidence="2 3" key="1">
    <citation type="submission" date="2011-08" db="EMBL/GenBank/DDBJ databases">
        <title>The genome of the obligate endobacterium of an arbuscular mycorrhizal fungus reveals an interphylum network of nutritional interactions.</title>
        <authorList>
            <person name="Ghignone S."/>
            <person name="Salvioli A."/>
            <person name="Anca I."/>
            <person name="Lumini E."/>
            <person name="Ortu G."/>
            <person name="Petiti L."/>
            <person name="Cruveiller S."/>
            <person name="Bianciotto V."/>
            <person name="Piffanelli P."/>
            <person name="Lanfranco L."/>
            <person name="Bonfante P."/>
        </authorList>
    </citation>
    <scope>NUCLEOTIDE SEQUENCE [LARGE SCALE GENOMIC DNA]</scope>
    <source>
        <strain evidence="2 3">BEG34</strain>
    </source>
</reference>
<evidence type="ECO:0000313" key="3">
    <source>
        <dbReference type="Proteomes" id="UP000054051"/>
    </source>
</evidence>